<name>A0A1C1CE12_9EURO</name>
<dbReference type="OrthoDB" id="2322499at2759"/>
<evidence type="ECO:0008006" key="3">
    <source>
        <dbReference type="Google" id="ProtNLM"/>
    </source>
</evidence>
<dbReference type="EMBL" id="LGRB01000015">
    <property type="protein sequence ID" value="OCT46763.1"/>
    <property type="molecule type" value="Genomic_DNA"/>
</dbReference>
<dbReference type="VEuPathDB" id="FungiDB:G647_01478"/>
<protein>
    <recommendedName>
        <fullName evidence="3">F-box domain containing protein</fullName>
    </recommendedName>
</protein>
<evidence type="ECO:0000313" key="2">
    <source>
        <dbReference type="Proteomes" id="UP000094526"/>
    </source>
</evidence>
<keyword evidence="2" id="KW-1185">Reference proteome</keyword>
<dbReference type="STRING" id="86049.A0A1C1CE12"/>
<organism evidence="1 2">
    <name type="scientific">Cladophialophora carrionii</name>
    <dbReference type="NCBI Taxonomy" id="86049"/>
    <lineage>
        <taxon>Eukaryota</taxon>
        <taxon>Fungi</taxon>
        <taxon>Dikarya</taxon>
        <taxon>Ascomycota</taxon>
        <taxon>Pezizomycotina</taxon>
        <taxon>Eurotiomycetes</taxon>
        <taxon>Chaetothyriomycetidae</taxon>
        <taxon>Chaetothyriales</taxon>
        <taxon>Herpotrichiellaceae</taxon>
        <taxon>Cladophialophora</taxon>
    </lineage>
</organism>
<sequence>MDPYPAPSLTADALRKRRYRGETVMRVQSQFRNTGGSSSQVFNPKPLSAPITAPFSFETSKFSLRGPFQTPEQVAPRPTKRARVAPVTFLNATVDCTKDGRRITFKSDTTESTSVESSSDNTLLPAKTVEKGYRTRLGPSHPVKLSSKIYADVWIRILSFCEPKFLLEAKTIDKFRYGLLSEHSVIWKESRLNYYGPDMPDCPKNLTEQQYVELMAGRGCQNSRCAKGDTHKVHWNFRVRLCSGCLAQKIMRVEELSSRRQYFLPNTGYELNSANGLALWELLPLARLDGRDLHPLKIDEASNNWALGQGNPRRFRFLMSSYAKLESEFKQLDISGAGDEVIKAWADMKHEETMEVMTHAIKLESWCKQHILHKHTTEAQDLRQIRASYFEARALELSPPMEKRVLHKMADFQKALKIRAQPTGRSWDALRRKIEPYRSHAEQVLEFELVMESFLDPLPQVKLFKELHERRHRRKGSQRTYQPEQEYVLRLGRAEFDRCIKNHVADEDLLLLCLKNVFDTYSTLNHRPYGFNFDGTFGTYRLSLDDARMIVEDVIEKQIPRNSSRGRVVFPNLRCRGCRRTDYVRSFSFVQAFEHILEKHARHVGEGLEFYQFARPYPKTYNSWTSPDDDAIAFKFPWYTTFWPRTLPLVPRHCEPSKMEHWHPAVPTDFVQVKKPPNLSPFGGRRPCDTGNPDDAFAKNLIFASEKLYGLALDGPCQLKIALKFALDLYAKKHTSEPPVSNIITCLDLLRTVNPRIDLRFGCGICGTEDKVYRSLRQTKYRKAVEQLEKHWTRKHHGGSISWTKGMIQLPTESEVWLQIVASDKKLRTEQAALVQREMTRHKDIKKRAHAKANAILQQRAAQEVFDELFPQQQ</sequence>
<proteinExistence type="predicted"/>
<dbReference type="Proteomes" id="UP000094526">
    <property type="component" value="Unassembled WGS sequence"/>
</dbReference>
<dbReference type="eggNOG" id="ENOG502SAM6">
    <property type="taxonomic scope" value="Eukaryota"/>
</dbReference>
<gene>
    <name evidence="1" type="ORF">CLCR_01819</name>
</gene>
<dbReference type="VEuPathDB" id="FungiDB:CLCR_01819"/>
<dbReference type="AlphaFoldDB" id="A0A1C1CE12"/>
<evidence type="ECO:0000313" key="1">
    <source>
        <dbReference type="EMBL" id="OCT46763.1"/>
    </source>
</evidence>
<accession>A0A1C1CE12</accession>
<reference evidence="2" key="1">
    <citation type="submission" date="2015-07" db="EMBL/GenBank/DDBJ databases">
        <authorList>
            <person name="Teixeira M.M."/>
            <person name="Souza R.C."/>
            <person name="Almeida L.G."/>
            <person name="Vicente V.A."/>
            <person name="de Hoog S."/>
            <person name="Bocca A.L."/>
            <person name="de Almeida S.R."/>
            <person name="Vasconcelos A.T."/>
            <person name="Felipe M.S."/>
        </authorList>
    </citation>
    <scope>NUCLEOTIDE SEQUENCE [LARGE SCALE GENOMIC DNA]</scope>
    <source>
        <strain evidence="2">KSF</strain>
    </source>
</reference>
<comment type="caution">
    <text evidence="1">The sequence shown here is derived from an EMBL/GenBank/DDBJ whole genome shotgun (WGS) entry which is preliminary data.</text>
</comment>